<evidence type="ECO:0000256" key="1">
    <source>
        <dbReference type="ARBA" id="ARBA00004651"/>
    </source>
</evidence>
<dbReference type="PANTHER" id="PTHR33452:SF1">
    <property type="entry name" value="INNER MEMBRANE PROTEIN YPHA-RELATED"/>
    <property type="match status" value="1"/>
</dbReference>
<dbReference type="Pfam" id="PF07681">
    <property type="entry name" value="DoxX"/>
    <property type="match status" value="1"/>
</dbReference>
<dbReference type="RefSeq" id="WP_114132052.1">
    <property type="nucleotide sequence ID" value="NZ_CP068436.1"/>
</dbReference>
<evidence type="ECO:0000256" key="4">
    <source>
        <dbReference type="ARBA" id="ARBA00022692"/>
    </source>
</evidence>
<feature type="transmembrane region" description="Helical" evidence="7">
    <location>
        <begin position="56"/>
        <end position="73"/>
    </location>
</feature>
<keyword evidence="3" id="KW-1003">Cell membrane</keyword>
<keyword evidence="4 7" id="KW-0812">Transmembrane</keyword>
<evidence type="ECO:0000256" key="6">
    <source>
        <dbReference type="ARBA" id="ARBA00023136"/>
    </source>
</evidence>
<dbReference type="Proteomes" id="UP000253501">
    <property type="component" value="Unassembled WGS sequence"/>
</dbReference>
<feature type="transmembrane region" description="Helical" evidence="7">
    <location>
        <begin position="111"/>
        <end position="130"/>
    </location>
</feature>
<dbReference type="EMBL" id="QDHA01000025">
    <property type="protein sequence ID" value="RCJ08357.1"/>
    <property type="molecule type" value="Genomic_DNA"/>
</dbReference>
<name>A0A367PME1_CUPNE</name>
<keyword evidence="6 7" id="KW-0472">Membrane</keyword>
<evidence type="ECO:0000256" key="2">
    <source>
        <dbReference type="ARBA" id="ARBA00006679"/>
    </source>
</evidence>
<dbReference type="InterPro" id="IPR032808">
    <property type="entry name" value="DoxX"/>
</dbReference>
<keyword evidence="5 7" id="KW-1133">Transmembrane helix</keyword>
<evidence type="ECO:0000313" key="9">
    <source>
        <dbReference type="Proteomes" id="UP000253501"/>
    </source>
</evidence>
<protein>
    <submittedName>
        <fullName evidence="8">DoxX family protein</fullName>
    </submittedName>
</protein>
<dbReference type="AlphaFoldDB" id="A0A367PME1"/>
<dbReference type="PANTHER" id="PTHR33452">
    <property type="entry name" value="OXIDOREDUCTASE CATD-RELATED"/>
    <property type="match status" value="1"/>
</dbReference>
<comment type="similarity">
    <text evidence="2">Belongs to the DoxX family.</text>
</comment>
<evidence type="ECO:0000313" key="8">
    <source>
        <dbReference type="EMBL" id="RCJ08357.1"/>
    </source>
</evidence>
<sequence length="140" mass="15035">MVMTTMSLAPTVVSRTYSVGRALLGSLFLFSGLLKIGSFAAYSAWIASAELPSPDLLLVLTIVIEIGGGLTLISGWNARLGALLLALFLVPTTIIFHGFWRADPADFMNQLNHILKNVSILGGMLVVFAIESSRMQARVP</sequence>
<feature type="transmembrane region" description="Helical" evidence="7">
    <location>
        <begin position="80"/>
        <end position="99"/>
    </location>
</feature>
<dbReference type="GO" id="GO:0005886">
    <property type="term" value="C:plasma membrane"/>
    <property type="evidence" value="ECO:0007669"/>
    <property type="project" value="UniProtKB-SubCell"/>
</dbReference>
<gene>
    <name evidence="8" type="ORF">DDK22_11395</name>
</gene>
<reference evidence="8 9" key="1">
    <citation type="submission" date="2018-04" db="EMBL/GenBank/DDBJ databases">
        <title>Cupriavidus necator CR12 genome sequencing and assembly.</title>
        <authorList>
            <person name="Ben Fekih I."/>
            <person name="Mazhar H.S."/>
            <person name="Bello S.K."/>
            <person name="Rensing C."/>
        </authorList>
    </citation>
    <scope>NUCLEOTIDE SEQUENCE [LARGE SCALE GENOMIC DNA]</scope>
    <source>
        <strain evidence="8 9">CR12</strain>
    </source>
</reference>
<dbReference type="InterPro" id="IPR051907">
    <property type="entry name" value="DoxX-like_oxidoreductase"/>
</dbReference>
<organism evidence="8 9">
    <name type="scientific">Cupriavidus necator</name>
    <name type="common">Alcaligenes eutrophus</name>
    <name type="synonym">Ralstonia eutropha</name>
    <dbReference type="NCBI Taxonomy" id="106590"/>
    <lineage>
        <taxon>Bacteria</taxon>
        <taxon>Pseudomonadati</taxon>
        <taxon>Pseudomonadota</taxon>
        <taxon>Betaproteobacteria</taxon>
        <taxon>Burkholderiales</taxon>
        <taxon>Burkholderiaceae</taxon>
        <taxon>Cupriavidus</taxon>
    </lineage>
</organism>
<comment type="subcellular location">
    <subcellularLocation>
        <location evidence="1">Cell membrane</location>
        <topology evidence="1">Multi-pass membrane protein</topology>
    </subcellularLocation>
</comment>
<proteinExistence type="inferred from homology"/>
<evidence type="ECO:0000256" key="3">
    <source>
        <dbReference type="ARBA" id="ARBA00022475"/>
    </source>
</evidence>
<accession>A0A367PME1</accession>
<evidence type="ECO:0000256" key="7">
    <source>
        <dbReference type="SAM" id="Phobius"/>
    </source>
</evidence>
<comment type="caution">
    <text evidence="8">The sequence shown here is derived from an EMBL/GenBank/DDBJ whole genome shotgun (WGS) entry which is preliminary data.</text>
</comment>
<evidence type="ECO:0000256" key="5">
    <source>
        <dbReference type="ARBA" id="ARBA00022989"/>
    </source>
</evidence>